<evidence type="ECO:0000256" key="1">
    <source>
        <dbReference type="SAM" id="MobiDB-lite"/>
    </source>
</evidence>
<dbReference type="Proteomes" id="UP000656042">
    <property type="component" value="Unassembled WGS sequence"/>
</dbReference>
<sequence length="277" mass="30960">MQDDTDADVARNGAAVGPLVEFFSIYPDTRPPEPASRDLRGSLPARAAQVCTPITTASGVGWYLFPPVDFALRWDGDETFWSLLEDNEPARWRSLAGGRDGVLPSGADAIAAVPEGRVKDLDIFDRLGGLPAFIDADPRSPERVEVITGLLARTRPGWLLSLREPPNWPRTDGVHVYEGLIECEWYRSFLPTILRLTTQGKVVRFYRHLPLMVAQVIPTSMVEANRGSAPMLSGMADFPDDVWDDFVELRRARQDPTKPRTYVSRQRDRRRASSPDS</sequence>
<name>A0A8J3BXN4_9ACTN</name>
<reference evidence="2" key="1">
    <citation type="journal article" date="2014" name="Int. J. Syst. Evol. Microbiol.">
        <title>Complete genome sequence of Corynebacterium casei LMG S-19264T (=DSM 44701T), isolated from a smear-ripened cheese.</title>
        <authorList>
            <consortium name="US DOE Joint Genome Institute (JGI-PGF)"/>
            <person name="Walter F."/>
            <person name="Albersmeier A."/>
            <person name="Kalinowski J."/>
            <person name="Ruckert C."/>
        </authorList>
    </citation>
    <scope>NUCLEOTIDE SEQUENCE</scope>
    <source>
        <strain evidence="2">CGMCC 4.7299</strain>
    </source>
</reference>
<accession>A0A8J3BXN4</accession>
<comment type="caution">
    <text evidence="2">The sequence shown here is derived from an EMBL/GenBank/DDBJ whole genome shotgun (WGS) entry which is preliminary data.</text>
</comment>
<dbReference type="Pfam" id="PF19541">
    <property type="entry name" value="DUF6065"/>
    <property type="match status" value="1"/>
</dbReference>
<organism evidence="2 3">
    <name type="scientific">Mangrovihabitans endophyticus</name>
    <dbReference type="NCBI Taxonomy" id="1751298"/>
    <lineage>
        <taxon>Bacteria</taxon>
        <taxon>Bacillati</taxon>
        <taxon>Actinomycetota</taxon>
        <taxon>Actinomycetes</taxon>
        <taxon>Micromonosporales</taxon>
        <taxon>Micromonosporaceae</taxon>
        <taxon>Mangrovihabitans</taxon>
    </lineage>
</organism>
<proteinExistence type="predicted"/>
<protein>
    <submittedName>
        <fullName evidence="2">Uncharacterized protein</fullName>
    </submittedName>
</protein>
<evidence type="ECO:0000313" key="3">
    <source>
        <dbReference type="Proteomes" id="UP000656042"/>
    </source>
</evidence>
<reference evidence="2" key="2">
    <citation type="submission" date="2020-09" db="EMBL/GenBank/DDBJ databases">
        <authorList>
            <person name="Sun Q."/>
            <person name="Zhou Y."/>
        </authorList>
    </citation>
    <scope>NUCLEOTIDE SEQUENCE</scope>
    <source>
        <strain evidence="2">CGMCC 4.7299</strain>
    </source>
</reference>
<feature type="compositionally biased region" description="Basic residues" evidence="1">
    <location>
        <begin position="267"/>
        <end position="277"/>
    </location>
</feature>
<gene>
    <name evidence="2" type="ORF">GCM10012284_14680</name>
</gene>
<feature type="region of interest" description="Disordered" evidence="1">
    <location>
        <begin position="254"/>
        <end position="277"/>
    </location>
</feature>
<keyword evidence="3" id="KW-1185">Reference proteome</keyword>
<evidence type="ECO:0000313" key="2">
    <source>
        <dbReference type="EMBL" id="GGK81709.1"/>
    </source>
</evidence>
<dbReference type="EMBL" id="BMMX01000003">
    <property type="protein sequence ID" value="GGK81709.1"/>
    <property type="molecule type" value="Genomic_DNA"/>
</dbReference>
<dbReference type="InterPro" id="IPR045709">
    <property type="entry name" value="DUF6065"/>
</dbReference>
<dbReference type="AlphaFoldDB" id="A0A8J3BXN4"/>